<dbReference type="InterPro" id="IPR022385">
    <property type="entry name" value="Rhs_assc_core"/>
</dbReference>
<protein>
    <submittedName>
        <fullName evidence="1">RHS repeat-associated core domain-containing protein</fullName>
    </submittedName>
</protein>
<gene>
    <name evidence="1" type="ORF">C4541_11175</name>
</gene>
<dbReference type="NCBIfam" id="TIGR03696">
    <property type="entry name" value="Rhs_assc_core"/>
    <property type="match status" value="1"/>
</dbReference>
<dbReference type="Gene3D" id="2.180.10.10">
    <property type="entry name" value="RHS repeat-associated core"/>
    <property type="match status" value="1"/>
</dbReference>
<dbReference type="AlphaFoldDB" id="A0A3A4R2A0"/>
<evidence type="ECO:0000313" key="1">
    <source>
        <dbReference type="EMBL" id="RJP56927.1"/>
    </source>
</evidence>
<sequence>DAFGQVIGSGMPGRGFSSKEYNERTSLSYFGARYYDASIGRFISRDPLGFVDGPIEYIYCVNNPLIVSFRRENDICYHREHCQRNGRSGNHIDGNIRINKLIQIITDKEISEFPCA</sequence>
<reference evidence="1 2" key="1">
    <citation type="journal article" date="2017" name="ISME J.">
        <title>Energy and carbon metabolisms in a deep terrestrial subsurface fluid microbial community.</title>
        <authorList>
            <person name="Momper L."/>
            <person name="Jungbluth S.P."/>
            <person name="Lee M.D."/>
            <person name="Amend J.P."/>
        </authorList>
    </citation>
    <scope>NUCLEOTIDE SEQUENCE [LARGE SCALE GENOMIC DNA]</scope>
    <source>
        <strain evidence="1">SURF_26</strain>
    </source>
</reference>
<dbReference type="Proteomes" id="UP000266426">
    <property type="component" value="Unassembled WGS sequence"/>
</dbReference>
<dbReference type="EMBL" id="QZJZ01000088">
    <property type="protein sequence ID" value="RJP56927.1"/>
    <property type="molecule type" value="Genomic_DNA"/>
</dbReference>
<name>A0A3A4R2A0_9BACT</name>
<comment type="caution">
    <text evidence="1">The sequence shown here is derived from an EMBL/GenBank/DDBJ whole genome shotgun (WGS) entry which is preliminary data.</text>
</comment>
<evidence type="ECO:0000313" key="2">
    <source>
        <dbReference type="Proteomes" id="UP000266426"/>
    </source>
</evidence>
<organism evidence="1 2">
    <name type="scientific">Candidatus Auribacter fodinae</name>
    <dbReference type="NCBI Taxonomy" id="2093366"/>
    <lineage>
        <taxon>Bacteria</taxon>
        <taxon>Pseudomonadati</taxon>
        <taxon>Candidatus Auribacterota</taxon>
        <taxon>Candidatus Auribacteria</taxon>
        <taxon>Candidatus Auribacterales</taxon>
        <taxon>Candidatus Auribacteraceae</taxon>
        <taxon>Candidatus Auribacter</taxon>
    </lineage>
</organism>
<proteinExistence type="predicted"/>
<accession>A0A3A4R2A0</accession>
<feature type="non-terminal residue" evidence="1">
    <location>
        <position position="1"/>
    </location>
</feature>